<dbReference type="eggNOG" id="COG0228">
    <property type="taxonomic scope" value="Bacteria"/>
</dbReference>
<dbReference type="Gene3D" id="3.30.1320.10">
    <property type="match status" value="1"/>
</dbReference>
<evidence type="ECO:0008006" key="3">
    <source>
        <dbReference type="Google" id="ProtNLM"/>
    </source>
</evidence>
<dbReference type="PATRIC" id="fig|1045858.4.peg.2653"/>
<dbReference type="AlphaFoldDB" id="G0EPI1"/>
<dbReference type="InterPro" id="IPR023803">
    <property type="entry name" value="Ribosomal_bS16_dom_sf"/>
</dbReference>
<sequence>MNVEGLKKWLSNGAQPTYVVKSILVKEGLMEKDKGAPLERKKKEH</sequence>
<dbReference type="EMBL" id="CP002874">
    <property type="protein sequence ID" value="AEM23251.1"/>
    <property type="molecule type" value="Genomic_DNA"/>
</dbReference>
<keyword evidence="2" id="KW-1185">Reference proteome</keyword>
<protein>
    <recommendedName>
        <fullName evidence="3">30S ribosomal protein S16</fullName>
    </recommendedName>
</protein>
<proteinExistence type="predicted"/>
<evidence type="ECO:0000313" key="2">
    <source>
        <dbReference type="Proteomes" id="UP000008522"/>
    </source>
</evidence>
<gene>
    <name evidence="1" type="ordered locus">Bint_2652</name>
</gene>
<reference evidence="1 2" key="1">
    <citation type="journal article" date="2011" name="BMC Genomics">
        <title>Complete genome sequence of Brachyspira intermedia reveals unique genomic features in Brachyspira species and phage-mediated horizontal gene transfer.</title>
        <authorList>
            <person name="Hafstrom T."/>
            <person name="Jansson D.S."/>
            <person name="Segerman B."/>
        </authorList>
    </citation>
    <scope>NUCLEOTIDE SEQUENCE [LARGE SCALE GENOMIC DNA]</scope>
    <source>
        <strain evidence="2">ATCC 51140 / PWS/A</strain>
    </source>
</reference>
<dbReference type="SUPFAM" id="SSF54565">
    <property type="entry name" value="Ribosomal protein S16"/>
    <property type="match status" value="1"/>
</dbReference>
<evidence type="ECO:0000313" key="1">
    <source>
        <dbReference type="EMBL" id="AEM23251.1"/>
    </source>
</evidence>
<organism evidence="1 2">
    <name type="scientific">Brachyspira intermedia (strain ATCC 51140 / PWS/A)</name>
    <name type="common">Serpulina intermedia</name>
    <dbReference type="NCBI Taxonomy" id="1045858"/>
    <lineage>
        <taxon>Bacteria</taxon>
        <taxon>Pseudomonadati</taxon>
        <taxon>Spirochaetota</taxon>
        <taxon>Spirochaetia</taxon>
        <taxon>Brachyspirales</taxon>
        <taxon>Brachyspiraceae</taxon>
        <taxon>Brachyspira</taxon>
    </lineage>
</organism>
<dbReference type="KEGG" id="bip:Bint_2652"/>
<accession>G0EPI1</accession>
<name>G0EPI1_BRAIP</name>
<dbReference type="HOGENOM" id="CLU_3196868_0_0_12"/>
<dbReference type="Proteomes" id="UP000008522">
    <property type="component" value="Chromosome"/>
</dbReference>